<name>A0A811BRH3_9VIRU</name>
<accession>A0A811BRH3</accession>
<evidence type="ECO:0000256" key="1">
    <source>
        <dbReference type="SAM" id="MobiDB-lite"/>
    </source>
</evidence>
<evidence type="ECO:0000313" key="2">
    <source>
        <dbReference type="EMBL" id="BCU02931.1"/>
    </source>
</evidence>
<feature type="compositionally biased region" description="Basic and acidic residues" evidence="1">
    <location>
        <begin position="11"/>
        <end position="21"/>
    </location>
</feature>
<proteinExistence type="predicted"/>
<evidence type="ECO:0000313" key="3">
    <source>
        <dbReference type="Proteomes" id="UP001253637"/>
    </source>
</evidence>
<sequence length="81" mass="9275">MSYYRSKLAKQTREIDEEHQRAIAVSSAPHDGRLAGSGPSRRPPLCTVWRQLTTLAGGARQSPQSAHNRRKKWRSCRLWCE</sequence>
<protein>
    <submittedName>
        <fullName evidence="2">Uncharacterized protein</fullName>
    </submittedName>
</protein>
<feature type="region of interest" description="Disordered" evidence="1">
    <location>
        <begin position="1"/>
        <end position="44"/>
    </location>
</feature>
<dbReference type="EMBL" id="LC625835">
    <property type="protein sequence ID" value="BCU02931.1"/>
    <property type="molecule type" value="Genomic_DNA"/>
</dbReference>
<organism evidence="2 3">
    <name type="scientific">Pandoravirus japonicus</name>
    <dbReference type="NCBI Taxonomy" id="2823154"/>
    <lineage>
        <taxon>Viruses</taxon>
        <taxon>Pandoravirus</taxon>
    </lineage>
</organism>
<dbReference type="Proteomes" id="UP001253637">
    <property type="component" value="Segment"/>
</dbReference>
<reference evidence="2" key="1">
    <citation type="submission" date="2021-04" db="EMBL/GenBank/DDBJ databases">
        <title>Draft Genome Sequence of Pandoravirus japonicus, Isolated from the Sabaishi River of Niigata, Japan.</title>
        <authorList>
            <person name="Hosokawa N."/>
            <person name="Takahashi H."/>
            <person name="Aoki K."/>
            <person name="Takemura M."/>
        </authorList>
    </citation>
    <scope>NUCLEOTIDE SEQUENCE</scope>
</reference>